<reference evidence="1 2" key="1">
    <citation type="journal article" date="2018" name="Front. Plant Sci.">
        <title>Red Clover (Trifolium pratense) and Zigzag Clover (T. medium) - A Picture of Genomic Similarities and Differences.</title>
        <authorList>
            <person name="Dluhosova J."/>
            <person name="Istvanek J."/>
            <person name="Nedelnik J."/>
            <person name="Repkova J."/>
        </authorList>
    </citation>
    <scope>NUCLEOTIDE SEQUENCE [LARGE SCALE GENOMIC DNA]</scope>
    <source>
        <strain evidence="2">cv. 10/8</strain>
        <tissue evidence="1">Leaf</tissue>
    </source>
</reference>
<evidence type="ECO:0000313" key="1">
    <source>
        <dbReference type="EMBL" id="MCI87057.1"/>
    </source>
</evidence>
<comment type="caution">
    <text evidence="1">The sequence shown here is derived from an EMBL/GenBank/DDBJ whole genome shotgun (WGS) entry which is preliminary data.</text>
</comment>
<proteinExistence type="predicted"/>
<accession>A0A392VGN4</accession>
<keyword evidence="2" id="KW-1185">Reference proteome</keyword>
<organism evidence="1 2">
    <name type="scientific">Trifolium medium</name>
    <dbReference type="NCBI Taxonomy" id="97028"/>
    <lineage>
        <taxon>Eukaryota</taxon>
        <taxon>Viridiplantae</taxon>
        <taxon>Streptophyta</taxon>
        <taxon>Embryophyta</taxon>
        <taxon>Tracheophyta</taxon>
        <taxon>Spermatophyta</taxon>
        <taxon>Magnoliopsida</taxon>
        <taxon>eudicotyledons</taxon>
        <taxon>Gunneridae</taxon>
        <taxon>Pentapetalae</taxon>
        <taxon>rosids</taxon>
        <taxon>fabids</taxon>
        <taxon>Fabales</taxon>
        <taxon>Fabaceae</taxon>
        <taxon>Papilionoideae</taxon>
        <taxon>50 kb inversion clade</taxon>
        <taxon>NPAAA clade</taxon>
        <taxon>Hologalegina</taxon>
        <taxon>IRL clade</taxon>
        <taxon>Trifolieae</taxon>
        <taxon>Trifolium</taxon>
    </lineage>
</organism>
<protein>
    <submittedName>
        <fullName evidence="1">Uncharacterized protein</fullName>
    </submittedName>
</protein>
<sequence>MAEDPVKNKGKSRKDFGLKEFIETEIRSGVTGLQVTL</sequence>
<feature type="non-terminal residue" evidence="1">
    <location>
        <position position="37"/>
    </location>
</feature>
<name>A0A392VGN4_9FABA</name>
<dbReference type="AlphaFoldDB" id="A0A392VGN4"/>
<dbReference type="EMBL" id="LXQA011156396">
    <property type="protein sequence ID" value="MCI87057.1"/>
    <property type="molecule type" value="Genomic_DNA"/>
</dbReference>
<evidence type="ECO:0000313" key="2">
    <source>
        <dbReference type="Proteomes" id="UP000265520"/>
    </source>
</evidence>
<dbReference type="Proteomes" id="UP000265520">
    <property type="component" value="Unassembled WGS sequence"/>
</dbReference>